<sequence>MFKSRRKSPPGFLCLGIKSKTIRKTADKENSYTQRDYILREDLHGLFGNNLNENTTKPRRSSRILRQVEEAQNLDGLSASDYYSRVLTQDSNTTNSKRGEGDFYKNKSALKNNSKSLFRKINERCARAAAQNAISFNYAVRPILGENVKVEVFKATSFCKNLSEEIRIDLKQSDALLDCKLAVSKKTQKINDILCGKRTSEMEVSESSQNGKLDVDQNDQEEERKYFDYIPSCDWIYETPPRQRITLPKLDECAIQPAVICTTKKKSNIYELNPNINVDLTNYTNRQNVEVDGKYLKHLASFEDKTQADFGMDFLESRGDQNWVVNESGYFQNPMEHSDIKVSICFDCVYMF</sequence>
<dbReference type="AlphaFoldDB" id="A0AAV8X9U8"/>
<evidence type="ECO:0000313" key="1">
    <source>
        <dbReference type="EMBL" id="KAJ8935186.1"/>
    </source>
</evidence>
<proteinExistence type="predicted"/>
<name>A0AAV8X9U8_9CUCU</name>
<organism evidence="1 2">
    <name type="scientific">Rhamnusium bicolor</name>
    <dbReference type="NCBI Taxonomy" id="1586634"/>
    <lineage>
        <taxon>Eukaryota</taxon>
        <taxon>Metazoa</taxon>
        <taxon>Ecdysozoa</taxon>
        <taxon>Arthropoda</taxon>
        <taxon>Hexapoda</taxon>
        <taxon>Insecta</taxon>
        <taxon>Pterygota</taxon>
        <taxon>Neoptera</taxon>
        <taxon>Endopterygota</taxon>
        <taxon>Coleoptera</taxon>
        <taxon>Polyphaga</taxon>
        <taxon>Cucujiformia</taxon>
        <taxon>Chrysomeloidea</taxon>
        <taxon>Cerambycidae</taxon>
        <taxon>Lepturinae</taxon>
        <taxon>Rhagiini</taxon>
        <taxon>Rhamnusium</taxon>
    </lineage>
</organism>
<protein>
    <submittedName>
        <fullName evidence="1">Uncharacterized protein</fullName>
    </submittedName>
</protein>
<reference evidence="1" key="1">
    <citation type="journal article" date="2023" name="Insect Mol. Biol.">
        <title>Genome sequencing provides insights into the evolution of gene families encoding plant cell wall-degrading enzymes in longhorned beetles.</title>
        <authorList>
            <person name="Shin N.R."/>
            <person name="Okamura Y."/>
            <person name="Kirsch R."/>
            <person name="Pauchet Y."/>
        </authorList>
    </citation>
    <scope>NUCLEOTIDE SEQUENCE</scope>
    <source>
        <strain evidence="1">RBIC_L_NR</strain>
    </source>
</reference>
<comment type="caution">
    <text evidence="1">The sequence shown here is derived from an EMBL/GenBank/DDBJ whole genome shotgun (WGS) entry which is preliminary data.</text>
</comment>
<accession>A0AAV8X9U8</accession>
<dbReference type="EMBL" id="JANEYF010003614">
    <property type="protein sequence ID" value="KAJ8935186.1"/>
    <property type="molecule type" value="Genomic_DNA"/>
</dbReference>
<evidence type="ECO:0000313" key="2">
    <source>
        <dbReference type="Proteomes" id="UP001162156"/>
    </source>
</evidence>
<dbReference type="Proteomes" id="UP001162156">
    <property type="component" value="Unassembled WGS sequence"/>
</dbReference>
<keyword evidence="2" id="KW-1185">Reference proteome</keyword>
<gene>
    <name evidence="1" type="ORF">NQ314_012942</name>
</gene>